<dbReference type="InterPro" id="IPR009057">
    <property type="entry name" value="Homeodomain-like_sf"/>
</dbReference>
<dbReference type="EMBL" id="SRPE01000014">
    <property type="protein sequence ID" value="TGN22566.1"/>
    <property type="molecule type" value="Genomic_DNA"/>
</dbReference>
<keyword evidence="1" id="KW-0805">Transcription regulation</keyword>
<dbReference type="SUPFAM" id="SSF46689">
    <property type="entry name" value="Homeodomain-like"/>
    <property type="match status" value="1"/>
</dbReference>
<protein>
    <submittedName>
        <fullName evidence="5">AraC family transcriptional regulator</fullName>
    </submittedName>
</protein>
<keyword evidence="2" id="KW-0238">DNA-binding</keyword>
<dbReference type="GO" id="GO:0003700">
    <property type="term" value="F:DNA-binding transcription factor activity"/>
    <property type="evidence" value="ECO:0007669"/>
    <property type="project" value="InterPro"/>
</dbReference>
<dbReference type="InterPro" id="IPR018060">
    <property type="entry name" value="HTH_AraC"/>
</dbReference>
<dbReference type="GO" id="GO:0043565">
    <property type="term" value="F:sequence-specific DNA binding"/>
    <property type="evidence" value="ECO:0007669"/>
    <property type="project" value="InterPro"/>
</dbReference>
<dbReference type="PANTHER" id="PTHR43280:SF32">
    <property type="entry name" value="TRANSCRIPTIONAL REGULATORY PROTEIN"/>
    <property type="match status" value="1"/>
</dbReference>
<dbReference type="PANTHER" id="PTHR43280">
    <property type="entry name" value="ARAC-FAMILY TRANSCRIPTIONAL REGULATOR"/>
    <property type="match status" value="1"/>
</dbReference>
<evidence type="ECO:0000313" key="5">
    <source>
        <dbReference type="EMBL" id="TGN22566.1"/>
    </source>
</evidence>
<reference evidence="5 6" key="1">
    <citation type="submission" date="2019-03" db="EMBL/GenBank/DDBJ databases">
        <title>Empedobacter tilapiae sp. nov., isolated from an intestine of Nile tilapia Oreochromis niloticus.</title>
        <authorList>
            <person name="Kim Y.-O."/>
            <person name="Yoon J.-H."/>
        </authorList>
    </citation>
    <scope>NUCLEOTIDE SEQUENCE [LARGE SCALE GENOMIC DNA]</scope>
    <source>
        <strain evidence="5 6">MRS2</strain>
    </source>
</reference>
<name>A0A4Z1AYQ3_9FLAO</name>
<evidence type="ECO:0000313" key="6">
    <source>
        <dbReference type="Proteomes" id="UP000297998"/>
    </source>
</evidence>
<keyword evidence="6" id="KW-1185">Reference proteome</keyword>
<keyword evidence="3" id="KW-0804">Transcription</keyword>
<evidence type="ECO:0000256" key="1">
    <source>
        <dbReference type="ARBA" id="ARBA00023015"/>
    </source>
</evidence>
<feature type="domain" description="HTH araC/xylS-type" evidence="4">
    <location>
        <begin position="164"/>
        <end position="262"/>
    </location>
</feature>
<dbReference type="Gene3D" id="1.10.10.60">
    <property type="entry name" value="Homeodomain-like"/>
    <property type="match status" value="1"/>
</dbReference>
<accession>A0A4Z1AYQ3</accession>
<dbReference type="PROSITE" id="PS01124">
    <property type="entry name" value="HTH_ARAC_FAMILY_2"/>
    <property type="match status" value="1"/>
</dbReference>
<dbReference type="PRINTS" id="PR00032">
    <property type="entry name" value="HTHARAC"/>
</dbReference>
<proteinExistence type="predicted"/>
<dbReference type="Proteomes" id="UP000297998">
    <property type="component" value="Unassembled WGS sequence"/>
</dbReference>
<dbReference type="Pfam" id="PF12833">
    <property type="entry name" value="HTH_18"/>
    <property type="match status" value="1"/>
</dbReference>
<dbReference type="InterPro" id="IPR020449">
    <property type="entry name" value="Tscrpt_reg_AraC-type_HTH"/>
</dbReference>
<organism evidence="5 6">
    <name type="scientific">Empedobacter tilapiae</name>
    <dbReference type="NCBI Taxonomy" id="2491114"/>
    <lineage>
        <taxon>Bacteria</taxon>
        <taxon>Pseudomonadati</taxon>
        <taxon>Bacteroidota</taxon>
        <taxon>Flavobacteriia</taxon>
        <taxon>Flavobacteriales</taxon>
        <taxon>Weeksellaceae</taxon>
        <taxon>Empedobacter</taxon>
    </lineage>
</organism>
<evidence type="ECO:0000259" key="4">
    <source>
        <dbReference type="PROSITE" id="PS01124"/>
    </source>
</evidence>
<dbReference type="OrthoDB" id="2666928at2"/>
<dbReference type="RefSeq" id="WP_135836812.1">
    <property type="nucleotide sequence ID" value="NZ_SRPE01000014.1"/>
</dbReference>
<evidence type="ECO:0000256" key="2">
    <source>
        <dbReference type="ARBA" id="ARBA00023125"/>
    </source>
</evidence>
<comment type="caution">
    <text evidence="5">The sequence shown here is derived from an EMBL/GenBank/DDBJ whole genome shotgun (WGS) entry which is preliminary data.</text>
</comment>
<sequence>MTIDLQLFDADNFTENEISSPYYSIVIIEGSIDFLIDFNKYSINGKALIFLSPYQLLQWKNNNSIDFKILKFHGDFYCIEYHKEEVACNGILFNSIYETPFVNVSDIIFNEIQWIIDKMKPLQNATFSHDIAVSKTYLQLILALSSREKQLQNKINSHKISDTLNFYNLLENCFIRERAVSFYASYYHLSVDAFSKKIKKNYGKSPSKLIQERLILEAKKQIHLTYKSIKEIAHDLGFEDEFYFSRYFKKEVGVSPKMFREQVGISIVAKKSIE</sequence>
<dbReference type="SMART" id="SM00342">
    <property type="entry name" value="HTH_ARAC"/>
    <property type="match status" value="1"/>
</dbReference>
<dbReference type="AlphaFoldDB" id="A0A4Z1AYQ3"/>
<gene>
    <name evidence="5" type="ORF">E4J94_16110</name>
</gene>
<evidence type="ECO:0000256" key="3">
    <source>
        <dbReference type="ARBA" id="ARBA00023163"/>
    </source>
</evidence>